<comment type="caution">
    <text evidence="8">The sequence shown here is derived from an EMBL/GenBank/DDBJ whole genome shotgun (WGS) entry which is preliminary data.</text>
</comment>
<dbReference type="GO" id="GO:0046839">
    <property type="term" value="P:phospholipid dephosphorylation"/>
    <property type="evidence" value="ECO:0007669"/>
    <property type="project" value="TreeGrafter"/>
</dbReference>
<evidence type="ECO:0000256" key="3">
    <source>
        <dbReference type="ARBA" id="ARBA00022692"/>
    </source>
</evidence>
<gene>
    <name evidence="8" type="ORF">LY90DRAFT_453606</name>
</gene>
<name>A0A1Y2DZK3_9FUNG</name>
<evidence type="ECO:0000256" key="4">
    <source>
        <dbReference type="ARBA" id="ARBA00022989"/>
    </source>
</evidence>
<protein>
    <submittedName>
        <fullName evidence="8">PAP2-domain-containing protein</fullName>
    </submittedName>
</protein>
<keyword evidence="4 6" id="KW-1133">Transmembrane helix</keyword>
<dbReference type="STRING" id="1754190.A0A1Y2DZK3"/>
<accession>A0A1Y2DZK3</accession>
<proteinExistence type="inferred from homology"/>
<organism evidence="8 9">
    <name type="scientific">Neocallimastix californiae</name>
    <dbReference type="NCBI Taxonomy" id="1754190"/>
    <lineage>
        <taxon>Eukaryota</taxon>
        <taxon>Fungi</taxon>
        <taxon>Fungi incertae sedis</taxon>
        <taxon>Chytridiomycota</taxon>
        <taxon>Chytridiomycota incertae sedis</taxon>
        <taxon>Neocallimastigomycetes</taxon>
        <taxon>Neocallimastigales</taxon>
        <taxon>Neocallimastigaceae</taxon>
        <taxon>Neocallimastix</taxon>
    </lineage>
</organism>
<dbReference type="InterPro" id="IPR000326">
    <property type="entry name" value="PAP2/HPO"/>
</dbReference>
<evidence type="ECO:0000256" key="1">
    <source>
        <dbReference type="ARBA" id="ARBA00004141"/>
    </source>
</evidence>
<sequence>MTLAIFQGIHLSFILDWIFIIGIVILTIPINIISPFERLFNIEDETISYPYKEKETFTIFGLAVSVIGIPAVIMTLYHLFKKELKYSFHQTIMGYCVSVTLALFVTSIIKVSVGRYRPDFISRCRVNLTKVEETYIKYNISKEINYGPRNLYDTSICTNKDKSLIDEGRKSFPSGHTSFAFSSLTYTSLFLAGKLHLCDGNFVFWKLFIVILPNLFALYIALTRVSDYRHHWQDVLVGAIIGIIFSLISYFYYFPYLNSEEPYKPLPGRLKKYNLFHEQSAKTLPVFRDRDSEVTNINE</sequence>
<keyword evidence="9" id="KW-1185">Reference proteome</keyword>
<keyword evidence="5 6" id="KW-0472">Membrane</keyword>
<reference evidence="8 9" key="1">
    <citation type="submission" date="2016-08" db="EMBL/GenBank/DDBJ databases">
        <title>A Parts List for Fungal Cellulosomes Revealed by Comparative Genomics.</title>
        <authorList>
            <consortium name="DOE Joint Genome Institute"/>
            <person name="Haitjema C.H."/>
            <person name="Gilmore S.P."/>
            <person name="Henske J.K."/>
            <person name="Solomon K.V."/>
            <person name="De Groot R."/>
            <person name="Kuo A."/>
            <person name="Mondo S.J."/>
            <person name="Salamov A.A."/>
            <person name="Labutti K."/>
            <person name="Zhao Z."/>
            <person name="Chiniquy J."/>
            <person name="Barry K."/>
            <person name="Brewer H.M."/>
            <person name="Purvine S.O."/>
            <person name="Wright A.T."/>
            <person name="Boxma B."/>
            <person name="Van Alen T."/>
            <person name="Hackstein J.H."/>
            <person name="Baker S.E."/>
            <person name="Grigoriev I.V."/>
            <person name="O'Malley M.A."/>
        </authorList>
    </citation>
    <scope>NUCLEOTIDE SEQUENCE [LARGE SCALE GENOMIC DNA]</scope>
    <source>
        <strain evidence="8 9">G1</strain>
    </source>
</reference>
<dbReference type="Gene3D" id="1.20.144.10">
    <property type="entry name" value="Phosphatidic acid phosphatase type 2/haloperoxidase"/>
    <property type="match status" value="1"/>
</dbReference>
<evidence type="ECO:0000256" key="6">
    <source>
        <dbReference type="SAM" id="Phobius"/>
    </source>
</evidence>
<dbReference type="PANTHER" id="PTHR10165">
    <property type="entry name" value="LIPID PHOSPHATE PHOSPHATASE"/>
    <property type="match status" value="1"/>
</dbReference>
<feature type="transmembrane region" description="Helical" evidence="6">
    <location>
        <begin position="17"/>
        <end position="36"/>
    </location>
</feature>
<dbReference type="InterPro" id="IPR036938">
    <property type="entry name" value="PAP2/HPO_sf"/>
</dbReference>
<feature type="transmembrane region" description="Helical" evidence="6">
    <location>
        <begin position="203"/>
        <end position="222"/>
    </location>
</feature>
<dbReference type="AlphaFoldDB" id="A0A1Y2DZK3"/>
<feature type="domain" description="Phosphatidic acid phosphatase type 2/haloperoxidase" evidence="7">
    <location>
        <begin position="93"/>
        <end position="250"/>
    </location>
</feature>
<dbReference type="SMART" id="SM00014">
    <property type="entry name" value="acidPPc"/>
    <property type="match status" value="1"/>
</dbReference>
<dbReference type="CDD" id="cd03390">
    <property type="entry name" value="PAP2_containing_1_like"/>
    <property type="match status" value="1"/>
</dbReference>
<dbReference type="Proteomes" id="UP000193920">
    <property type="component" value="Unassembled WGS sequence"/>
</dbReference>
<evidence type="ECO:0000256" key="2">
    <source>
        <dbReference type="ARBA" id="ARBA00008816"/>
    </source>
</evidence>
<evidence type="ECO:0000256" key="5">
    <source>
        <dbReference type="ARBA" id="ARBA00023136"/>
    </source>
</evidence>
<dbReference type="OrthoDB" id="10030083at2759"/>
<dbReference type="EMBL" id="MCOG01000053">
    <property type="protein sequence ID" value="ORY64677.1"/>
    <property type="molecule type" value="Genomic_DNA"/>
</dbReference>
<dbReference type="SUPFAM" id="SSF48317">
    <property type="entry name" value="Acid phosphatase/Vanadium-dependent haloperoxidase"/>
    <property type="match status" value="1"/>
</dbReference>
<dbReference type="InterPro" id="IPR043216">
    <property type="entry name" value="PAP-like"/>
</dbReference>
<dbReference type="PANTHER" id="PTHR10165:SF35">
    <property type="entry name" value="RE23632P"/>
    <property type="match status" value="1"/>
</dbReference>
<dbReference type="GO" id="GO:0006644">
    <property type="term" value="P:phospholipid metabolic process"/>
    <property type="evidence" value="ECO:0007669"/>
    <property type="project" value="InterPro"/>
</dbReference>
<dbReference type="GO" id="GO:0016020">
    <property type="term" value="C:membrane"/>
    <property type="evidence" value="ECO:0007669"/>
    <property type="project" value="UniProtKB-SubCell"/>
</dbReference>
<comment type="similarity">
    <text evidence="2">Belongs to the PA-phosphatase related phosphoesterase family.</text>
</comment>
<feature type="transmembrane region" description="Helical" evidence="6">
    <location>
        <begin position="234"/>
        <end position="253"/>
    </location>
</feature>
<evidence type="ECO:0000259" key="7">
    <source>
        <dbReference type="SMART" id="SM00014"/>
    </source>
</evidence>
<evidence type="ECO:0000313" key="8">
    <source>
        <dbReference type="EMBL" id="ORY64677.1"/>
    </source>
</evidence>
<dbReference type="GO" id="GO:0008195">
    <property type="term" value="F:phosphatidate phosphatase activity"/>
    <property type="evidence" value="ECO:0007669"/>
    <property type="project" value="TreeGrafter"/>
</dbReference>
<dbReference type="Pfam" id="PF01569">
    <property type="entry name" value="PAP2"/>
    <property type="match status" value="1"/>
</dbReference>
<feature type="transmembrane region" description="Helical" evidence="6">
    <location>
        <begin position="92"/>
        <end position="113"/>
    </location>
</feature>
<feature type="transmembrane region" description="Helical" evidence="6">
    <location>
        <begin position="57"/>
        <end position="80"/>
    </location>
</feature>
<evidence type="ECO:0000313" key="9">
    <source>
        <dbReference type="Proteomes" id="UP000193920"/>
    </source>
</evidence>
<keyword evidence="3 6" id="KW-0812">Transmembrane</keyword>
<comment type="subcellular location">
    <subcellularLocation>
        <location evidence="1">Membrane</location>
        <topology evidence="1">Multi-pass membrane protein</topology>
    </subcellularLocation>
</comment>